<feature type="transmembrane region" description="Helical" evidence="10">
    <location>
        <begin position="6"/>
        <end position="23"/>
    </location>
</feature>
<evidence type="ECO:0000256" key="1">
    <source>
        <dbReference type="ARBA" id="ARBA00004651"/>
    </source>
</evidence>
<comment type="similarity">
    <text evidence="2 9">Belongs to the membrane-bound acyltransferase family.</text>
</comment>
<reference evidence="11 12" key="1">
    <citation type="submission" date="2016-11" db="EMBL/GenBank/DDBJ databases">
        <authorList>
            <person name="Jaros S."/>
            <person name="Januszkiewicz K."/>
            <person name="Wedrychowicz H."/>
        </authorList>
    </citation>
    <scope>NUCLEOTIDE SEQUENCE [LARGE SCALE GENOMIC DNA]</scope>
    <source>
        <strain evidence="11 12">DSM 3089</strain>
    </source>
</reference>
<evidence type="ECO:0000256" key="3">
    <source>
        <dbReference type="ARBA" id="ARBA00022475"/>
    </source>
</evidence>
<evidence type="ECO:0000313" key="12">
    <source>
        <dbReference type="Proteomes" id="UP000184526"/>
    </source>
</evidence>
<dbReference type="Pfam" id="PF03062">
    <property type="entry name" value="MBOAT"/>
    <property type="match status" value="1"/>
</dbReference>
<dbReference type="AlphaFoldDB" id="A0A1M5SP61"/>
<dbReference type="PIRSF" id="PIRSF500217">
    <property type="entry name" value="AlgI"/>
    <property type="match status" value="1"/>
</dbReference>
<organism evidence="11 12">
    <name type="scientific">Clostridium collagenovorans DSM 3089</name>
    <dbReference type="NCBI Taxonomy" id="1121306"/>
    <lineage>
        <taxon>Bacteria</taxon>
        <taxon>Bacillati</taxon>
        <taxon>Bacillota</taxon>
        <taxon>Clostridia</taxon>
        <taxon>Eubacteriales</taxon>
        <taxon>Clostridiaceae</taxon>
        <taxon>Clostridium</taxon>
    </lineage>
</organism>
<evidence type="ECO:0000256" key="4">
    <source>
        <dbReference type="ARBA" id="ARBA00022679"/>
    </source>
</evidence>
<protein>
    <submittedName>
        <fullName evidence="11">Alginate O-acetyltransferase complex protein AlgI</fullName>
    </submittedName>
</protein>
<evidence type="ECO:0000313" key="11">
    <source>
        <dbReference type="EMBL" id="SHH39733.1"/>
    </source>
</evidence>
<proteinExistence type="inferred from homology"/>
<dbReference type="EMBL" id="FQXP01000003">
    <property type="protein sequence ID" value="SHH39733.1"/>
    <property type="molecule type" value="Genomic_DNA"/>
</dbReference>
<dbReference type="GO" id="GO:0042121">
    <property type="term" value="P:alginic acid biosynthetic process"/>
    <property type="evidence" value="ECO:0007669"/>
    <property type="project" value="InterPro"/>
</dbReference>
<feature type="transmembrane region" description="Helical" evidence="10">
    <location>
        <begin position="30"/>
        <end position="54"/>
    </location>
</feature>
<keyword evidence="6 10" id="KW-1133">Transmembrane helix</keyword>
<gene>
    <name evidence="11" type="ORF">SAMN02745196_00230</name>
</gene>
<keyword evidence="8 9" id="KW-0012">Acyltransferase</keyword>
<dbReference type="InterPro" id="IPR051085">
    <property type="entry name" value="MB_O-acyltransferase"/>
</dbReference>
<evidence type="ECO:0000256" key="6">
    <source>
        <dbReference type="ARBA" id="ARBA00022989"/>
    </source>
</evidence>
<feature type="transmembrane region" description="Helical" evidence="10">
    <location>
        <begin position="74"/>
        <end position="93"/>
    </location>
</feature>
<keyword evidence="7 9" id="KW-0472">Membrane</keyword>
<keyword evidence="12" id="KW-1185">Reference proteome</keyword>
<feature type="transmembrane region" description="Helical" evidence="10">
    <location>
        <begin position="327"/>
        <end position="347"/>
    </location>
</feature>
<evidence type="ECO:0000256" key="5">
    <source>
        <dbReference type="ARBA" id="ARBA00022692"/>
    </source>
</evidence>
<dbReference type="PANTHER" id="PTHR13285:SF23">
    <property type="entry name" value="TEICHOIC ACID D-ALANYLTRANSFERASE"/>
    <property type="match status" value="1"/>
</dbReference>
<evidence type="ECO:0000256" key="10">
    <source>
        <dbReference type="SAM" id="Phobius"/>
    </source>
</evidence>
<dbReference type="GO" id="GO:0016746">
    <property type="term" value="F:acyltransferase activity"/>
    <property type="evidence" value="ECO:0007669"/>
    <property type="project" value="UniProtKB-KW"/>
</dbReference>
<keyword evidence="3 9" id="KW-1003">Cell membrane</keyword>
<feature type="transmembrane region" description="Helical" evidence="10">
    <location>
        <begin position="354"/>
        <end position="373"/>
    </location>
</feature>
<accession>A0A1M5SP61</accession>
<sequence length="468" mass="54195">MVFSSLLFLTIFLPLTIFIYYISPKFLRNTILFAVSLIFYAWGEPIYVSIMIFSTVVDYVHGLLVEKYRDRPKVARRFVISSMIINLSLLGFFKYSDFFISNINSLFGSNIPLLQLALPIGISFYTFQTMSYTIDVYRGDAKAQRNIISFGAYVALFPQLIAGPIVRYKTIADQLDHRHENVDSFAQGVDRFVIGLGKKILLANNIGLLWNEISSKAFGDLTVVAAWLGIIAFTFQIYFDFSGYSDMAIGLGKMFGFTFLENFNYPYISKSITEFWRRWHMSLGTWFREYVYIPLGGNRVGKVKFYRNIFIVWFLTGFWHGANWNFIFWGLYFAVILVVEKTFLLKYLEKGHNIIAHIYTMFLVIIGWVLFSFDNLANLGNYLKAMFGIGGIQFINSEAVYYLYTNLALFIILIIASTPLLKNVSEKIKNKNEKIYYVLKNIVIVLIIVVSFAYLVDATYNPFLYFRF</sequence>
<dbReference type="OrthoDB" id="9805788at2"/>
<dbReference type="STRING" id="1121306.SAMN02745196_00230"/>
<dbReference type="PIRSF" id="PIRSF016636">
    <property type="entry name" value="AlgI_DltB"/>
    <property type="match status" value="1"/>
</dbReference>
<feature type="transmembrane region" description="Helical" evidence="10">
    <location>
        <begin position="147"/>
        <end position="168"/>
    </location>
</feature>
<keyword evidence="5 10" id="KW-0812">Transmembrane</keyword>
<name>A0A1M5SP61_9CLOT</name>
<dbReference type="Proteomes" id="UP000184526">
    <property type="component" value="Unassembled WGS sequence"/>
</dbReference>
<evidence type="ECO:0000256" key="2">
    <source>
        <dbReference type="ARBA" id="ARBA00010323"/>
    </source>
</evidence>
<evidence type="ECO:0000256" key="8">
    <source>
        <dbReference type="ARBA" id="ARBA00023315"/>
    </source>
</evidence>
<dbReference type="InterPro" id="IPR028362">
    <property type="entry name" value="AlgI"/>
</dbReference>
<feature type="transmembrane region" description="Helical" evidence="10">
    <location>
        <begin position="401"/>
        <end position="423"/>
    </location>
</feature>
<dbReference type="InterPro" id="IPR024194">
    <property type="entry name" value="Ac/AlaTfrase_AlgI/DltB"/>
</dbReference>
<evidence type="ECO:0000256" key="7">
    <source>
        <dbReference type="ARBA" id="ARBA00023136"/>
    </source>
</evidence>
<keyword evidence="4 9" id="KW-0808">Transferase</keyword>
<dbReference type="RefSeq" id="WP_072829221.1">
    <property type="nucleotide sequence ID" value="NZ_FQXP01000003.1"/>
</dbReference>
<dbReference type="GO" id="GO:0005886">
    <property type="term" value="C:plasma membrane"/>
    <property type="evidence" value="ECO:0007669"/>
    <property type="project" value="UniProtKB-SubCell"/>
</dbReference>
<evidence type="ECO:0000256" key="9">
    <source>
        <dbReference type="PIRNR" id="PIRNR016636"/>
    </source>
</evidence>
<feature type="transmembrane region" description="Helical" evidence="10">
    <location>
        <begin position="105"/>
        <end position="127"/>
    </location>
</feature>
<feature type="transmembrane region" description="Helical" evidence="10">
    <location>
        <begin position="305"/>
        <end position="321"/>
    </location>
</feature>
<dbReference type="PANTHER" id="PTHR13285">
    <property type="entry name" value="ACYLTRANSFERASE"/>
    <property type="match status" value="1"/>
</dbReference>
<dbReference type="InterPro" id="IPR004299">
    <property type="entry name" value="MBOAT_fam"/>
</dbReference>
<feature type="transmembrane region" description="Helical" evidence="10">
    <location>
        <begin position="435"/>
        <end position="456"/>
    </location>
</feature>
<feature type="transmembrane region" description="Helical" evidence="10">
    <location>
        <begin position="218"/>
        <end position="239"/>
    </location>
</feature>
<comment type="subcellular location">
    <subcellularLocation>
        <location evidence="1">Cell membrane</location>
        <topology evidence="1">Multi-pass membrane protein</topology>
    </subcellularLocation>
</comment>